<feature type="chain" id="PRO_5002742993" description="L-type lectin-like domain-containing protein" evidence="7">
    <location>
        <begin position="22"/>
        <end position="344"/>
    </location>
</feature>
<dbReference type="GeneID" id="5895847"/>
<proteinExistence type="predicted"/>
<dbReference type="Pfam" id="PF03388">
    <property type="entry name" value="Lectin_leg-like"/>
    <property type="match status" value="1"/>
</dbReference>
<dbReference type="OMA" id="GCTADIR"/>
<evidence type="ECO:0000256" key="5">
    <source>
        <dbReference type="ARBA" id="ARBA00023136"/>
    </source>
</evidence>
<evidence type="ECO:0000256" key="3">
    <source>
        <dbReference type="ARBA" id="ARBA00022729"/>
    </source>
</evidence>
<dbReference type="InterPro" id="IPR013320">
    <property type="entry name" value="ConA-like_dom_sf"/>
</dbReference>
<evidence type="ECO:0000256" key="4">
    <source>
        <dbReference type="ARBA" id="ARBA00022989"/>
    </source>
</evidence>
<dbReference type="STRING" id="81824.A9VD00"/>
<evidence type="ECO:0000313" key="9">
    <source>
        <dbReference type="EMBL" id="EDQ84557.1"/>
    </source>
</evidence>
<keyword evidence="5 6" id="KW-0472">Membrane</keyword>
<feature type="transmembrane region" description="Helical" evidence="6">
    <location>
        <begin position="311"/>
        <end position="332"/>
    </location>
</feature>
<evidence type="ECO:0000259" key="8">
    <source>
        <dbReference type="PROSITE" id="PS51328"/>
    </source>
</evidence>
<sequence length="344" mass="39001">MRSTMTAVLLVAATLLAVVTSRKSLGHDPAGYVYQHHTVAHPYMNSGMDIPHWRIGGSTLVTDSYIRLTPDRQSRRGYLWNSRPYKLLATQVPEDEGSMSDFQLDISFHVHGQGVRLYGDGFAVWYTKESEEMGPVFGNRDKFTGLGIFFDTYSNVQQGHQQYISVMIGDGEQAYDHDVDGGDAKIAGCPLRFRSRSDEVPYHARIIYQDKILRMHLDLNTGNWHECFVVRRVHLPPGYHFGVTAATGDLADNHDIISFKVSEPVEMDPEEKKELMDRIHEDEVLEQKNPDQLLHKGQDIQYENPDAEGSWFWVGVVVVVLIAATFGGLFVYSKSQQKASRFNF</sequence>
<keyword evidence="10" id="KW-1185">Reference proteome</keyword>
<dbReference type="GO" id="GO:0005789">
    <property type="term" value="C:endoplasmic reticulum membrane"/>
    <property type="evidence" value="ECO:0000318"/>
    <property type="project" value="GO_Central"/>
</dbReference>
<dbReference type="KEGG" id="mbr:MONBRDRAFT_34633"/>
<dbReference type="eggNOG" id="KOG3839">
    <property type="taxonomic scope" value="Eukaryota"/>
</dbReference>
<dbReference type="InterPro" id="IPR051136">
    <property type="entry name" value="Intracellular_Lectin-GPT"/>
</dbReference>
<comment type="subcellular location">
    <subcellularLocation>
        <location evidence="1">Membrane</location>
        <topology evidence="1">Single-pass type I membrane protein</topology>
    </subcellularLocation>
</comment>
<evidence type="ECO:0000256" key="7">
    <source>
        <dbReference type="SAM" id="SignalP"/>
    </source>
</evidence>
<dbReference type="EMBL" id="CH991584">
    <property type="protein sequence ID" value="EDQ84557.1"/>
    <property type="molecule type" value="Genomic_DNA"/>
</dbReference>
<dbReference type="GO" id="GO:0006888">
    <property type="term" value="P:endoplasmic reticulum to Golgi vesicle-mediated transport"/>
    <property type="evidence" value="ECO:0000318"/>
    <property type="project" value="GO_Central"/>
</dbReference>
<dbReference type="SUPFAM" id="SSF49899">
    <property type="entry name" value="Concanavalin A-like lectins/glucanases"/>
    <property type="match status" value="1"/>
</dbReference>
<dbReference type="GO" id="GO:0000139">
    <property type="term" value="C:Golgi membrane"/>
    <property type="evidence" value="ECO:0000318"/>
    <property type="project" value="GO_Central"/>
</dbReference>
<dbReference type="Proteomes" id="UP000001357">
    <property type="component" value="Unassembled WGS sequence"/>
</dbReference>
<dbReference type="GO" id="GO:0030134">
    <property type="term" value="C:COPII-coated ER to Golgi transport vesicle"/>
    <property type="evidence" value="ECO:0000318"/>
    <property type="project" value="GO_Central"/>
</dbReference>
<accession>A9VD00</accession>
<gene>
    <name evidence="9" type="ORF">MONBRDRAFT_34633</name>
</gene>
<name>A9VD00_MONBE</name>
<feature type="signal peptide" evidence="7">
    <location>
        <begin position="1"/>
        <end position="21"/>
    </location>
</feature>
<keyword evidence="3 7" id="KW-0732">Signal</keyword>
<dbReference type="GO" id="GO:0005537">
    <property type="term" value="F:D-mannose binding"/>
    <property type="evidence" value="ECO:0000318"/>
    <property type="project" value="GO_Central"/>
</dbReference>
<evidence type="ECO:0000256" key="1">
    <source>
        <dbReference type="ARBA" id="ARBA00004479"/>
    </source>
</evidence>
<keyword evidence="4 6" id="KW-1133">Transmembrane helix</keyword>
<dbReference type="PROSITE" id="PS51328">
    <property type="entry name" value="L_LECTIN_LIKE"/>
    <property type="match status" value="1"/>
</dbReference>
<organism evidence="9 10">
    <name type="scientific">Monosiga brevicollis</name>
    <name type="common">Choanoflagellate</name>
    <dbReference type="NCBI Taxonomy" id="81824"/>
    <lineage>
        <taxon>Eukaryota</taxon>
        <taxon>Choanoflagellata</taxon>
        <taxon>Craspedida</taxon>
        <taxon>Salpingoecidae</taxon>
        <taxon>Monosiga</taxon>
    </lineage>
</organism>
<evidence type="ECO:0000256" key="2">
    <source>
        <dbReference type="ARBA" id="ARBA00022692"/>
    </source>
</evidence>
<keyword evidence="2 6" id="KW-0812">Transmembrane</keyword>
<feature type="domain" description="L-type lectin-like" evidence="8">
    <location>
        <begin position="31"/>
        <end position="264"/>
    </location>
</feature>
<dbReference type="GO" id="GO:0005793">
    <property type="term" value="C:endoplasmic reticulum-Golgi intermediate compartment"/>
    <property type="evidence" value="ECO:0000318"/>
    <property type="project" value="GO_Central"/>
</dbReference>
<dbReference type="PANTHER" id="PTHR12223:SF45">
    <property type="entry name" value="RE50040P"/>
    <property type="match status" value="1"/>
</dbReference>
<protein>
    <recommendedName>
        <fullName evidence="8">L-type lectin-like domain-containing protein</fullName>
    </recommendedName>
</protein>
<evidence type="ECO:0000313" key="10">
    <source>
        <dbReference type="Proteomes" id="UP000001357"/>
    </source>
</evidence>
<dbReference type="PANTHER" id="PTHR12223">
    <property type="entry name" value="VESICULAR MANNOSE-BINDING LECTIN"/>
    <property type="match status" value="1"/>
</dbReference>
<dbReference type="RefSeq" id="XP_001750584.1">
    <property type="nucleotide sequence ID" value="XM_001750532.1"/>
</dbReference>
<dbReference type="InParanoid" id="A9VD00"/>
<dbReference type="Gene3D" id="2.60.120.200">
    <property type="match status" value="1"/>
</dbReference>
<dbReference type="AlphaFoldDB" id="A9VD00"/>
<reference evidence="9 10" key="1">
    <citation type="journal article" date="2008" name="Nature">
        <title>The genome of the choanoflagellate Monosiga brevicollis and the origin of metazoans.</title>
        <authorList>
            <consortium name="JGI Sequencing"/>
            <person name="King N."/>
            <person name="Westbrook M.J."/>
            <person name="Young S.L."/>
            <person name="Kuo A."/>
            <person name="Abedin M."/>
            <person name="Chapman J."/>
            <person name="Fairclough S."/>
            <person name="Hellsten U."/>
            <person name="Isogai Y."/>
            <person name="Letunic I."/>
            <person name="Marr M."/>
            <person name="Pincus D."/>
            <person name="Putnam N."/>
            <person name="Rokas A."/>
            <person name="Wright K.J."/>
            <person name="Zuzow R."/>
            <person name="Dirks W."/>
            <person name="Good M."/>
            <person name="Goodstein D."/>
            <person name="Lemons D."/>
            <person name="Li W."/>
            <person name="Lyons J.B."/>
            <person name="Morris A."/>
            <person name="Nichols S."/>
            <person name="Richter D.J."/>
            <person name="Salamov A."/>
            <person name="Bork P."/>
            <person name="Lim W.A."/>
            <person name="Manning G."/>
            <person name="Miller W.T."/>
            <person name="McGinnis W."/>
            <person name="Shapiro H."/>
            <person name="Tjian R."/>
            <person name="Grigoriev I.V."/>
            <person name="Rokhsar D."/>
        </authorList>
    </citation>
    <scope>NUCLEOTIDE SEQUENCE [LARGE SCALE GENOMIC DNA]</scope>
    <source>
        <strain evidence="10">MX1 / ATCC 50154</strain>
    </source>
</reference>
<evidence type="ECO:0000256" key="6">
    <source>
        <dbReference type="SAM" id="Phobius"/>
    </source>
</evidence>
<dbReference type="InterPro" id="IPR005052">
    <property type="entry name" value="Lectin_leg"/>
</dbReference>